<feature type="region of interest" description="Disordered" evidence="4">
    <location>
        <begin position="1"/>
        <end position="57"/>
    </location>
</feature>
<dbReference type="AlphaFoldDB" id="A0A1S1Q6I2"/>
<dbReference type="GO" id="GO:0009092">
    <property type="term" value="P:homoserine metabolic process"/>
    <property type="evidence" value="ECO:0007669"/>
    <property type="project" value="TreeGrafter"/>
</dbReference>
<dbReference type="PANTHER" id="PTHR32268:SF11">
    <property type="entry name" value="HOMOSERINE O-ACETYLTRANSFERASE"/>
    <property type="match status" value="1"/>
</dbReference>
<dbReference type="InterPro" id="IPR008220">
    <property type="entry name" value="HAT_MetX-like"/>
</dbReference>
<feature type="binding site" evidence="2">
    <location>
        <position position="386"/>
    </location>
    <ligand>
        <name>substrate</name>
    </ligand>
</feature>
<accession>A0A1S1Q6I2</accession>
<keyword evidence="2" id="KW-0963">Cytoplasm</keyword>
<comment type="caution">
    <text evidence="2">Lacks conserved residue(s) required for the propagation of feature annotation.</text>
</comment>
<keyword evidence="2" id="KW-0028">Amino-acid biosynthesis</keyword>
<evidence type="ECO:0000256" key="2">
    <source>
        <dbReference type="HAMAP-Rule" id="MF_00296"/>
    </source>
</evidence>
<dbReference type="SUPFAM" id="SSF53474">
    <property type="entry name" value="alpha/beta-Hydrolases"/>
    <property type="match status" value="1"/>
</dbReference>
<dbReference type="InterPro" id="IPR029058">
    <property type="entry name" value="AB_hydrolase_fold"/>
</dbReference>
<dbReference type="GO" id="GO:0009086">
    <property type="term" value="P:methionine biosynthetic process"/>
    <property type="evidence" value="ECO:0007669"/>
    <property type="project" value="UniProtKB-UniRule"/>
</dbReference>
<dbReference type="InterPro" id="IPR000073">
    <property type="entry name" value="AB_hydrolase_1"/>
</dbReference>
<evidence type="ECO:0000256" key="4">
    <source>
        <dbReference type="SAM" id="MobiDB-lite"/>
    </source>
</evidence>
<dbReference type="GO" id="GO:0005737">
    <property type="term" value="C:cytoplasm"/>
    <property type="evidence" value="ECO:0007669"/>
    <property type="project" value="UniProtKB-SubCell"/>
</dbReference>
<dbReference type="NCBIfam" id="NF001209">
    <property type="entry name" value="PRK00175.1"/>
    <property type="match status" value="1"/>
</dbReference>
<feature type="binding site" evidence="2">
    <location>
        <position position="270"/>
    </location>
    <ligand>
        <name>substrate</name>
    </ligand>
</feature>
<dbReference type="Proteomes" id="UP000179769">
    <property type="component" value="Unassembled WGS sequence"/>
</dbReference>
<comment type="function">
    <text evidence="2">Transfers an acetyl group from acetyl-CoA to L-homoserine, forming acetyl-L-homoserine.</text>
</comment>
<evidence type="ECO:0000313" key="6">
    <source>
        <dbReference type="EMBL" id="OHV29550.1"/>
    </source>
</evidence>
<evidence type="ECO:0000313" key="7">
    <source>
        <dbReference type="Proteomes" id="UP000179769"/>
    </source>
</evidence>
<protein>
    <recommendedName>
        <fullName evidence="2">Homoserine O-acetyltransferase</fullName>
        <shortName evidence="2">HAT</shortName>
        <ecNumber evidence="2">2.3.1.31</ecNumber>
    </recommendedName>
    <alternativeName>
        <fullName evidence="2">Homoserine transacetylase</fullName>
        <shortName evidence="2">HTA</shortName>
    </alternativeName>
</protein>
<feature type="active site" evidence="2 3">
    <location>
        <position position="357"/>
    </location>
</feature>
<evidence type="ECO:0000256" key="1">
    <source>
        <dbReference type="ARBA" id="ARBA00022679"/>
    </source>
</evidence>
<dbReference type="EMBL" id="MAXA01000191">
    <property type="protein sequence ID" value="OHV29550.1"/>
    <property type="molecule type" value="Genomic_DNA"/>
</dbReference>
<dbReference type="RefSeq" id="WP_071063117.1">
    <property type="nucleotide sequence ID" value="NZ_MAXA01000191.1"/>
</dbReference>
<comment type="subunit">
    <text evidence="2">Homodimer.</text>
</comment>
<name>A0A1S1Q6I2_9ACTN</name>
<dbReference type="Pfam" id="PF00561">
    <property type="entry name" value="Abhydrolase_1"/>
    <property type="match status" value="1"/>
</dbReference>
<keyword evidence="2" id="KW-0486">Methionine biosynthesis</keyword>
<dbReference type="GO" id="GO:0004414">
    <property type="term" value="F:homoserine O-acetyltransferase activity"/>
    <property type="evidence" value="ECO:0007669"/>
    <property type="project" value="UniProtKB-UniRule"/>
</dbReference>
<feature type="compositionally biased region" description="Pro residues" evidence="4">
    <location>
        <begin position="13"/>
        <end position="42"/>
    </location>
</feature>
<dbReference type="UniPathway" id="UPA00051">
    <property type="reaction ID" value="UER00074"/>
</dbReference>
<keyword evidence="1 2" id="KW-0808">Transferase</keyword>
<sequence>MTDQRRDAAPASQPAPPPRPPSGLRPVPVPVPAPPSPSPSAPPASAAWRPGDPVGDRRFVRSAGPLTLERGGSLPEVTIAYETWGTLAPDAGNAVLVLHALTGDSHAAGGAGPGHPTPGWWGGLVGPGAVLDTDRFFVVCPNVLGGCQGTTGPASAASDGRPWGGRWPEITVGDQVRAEALLADELGVGRWAAVIGGSMGGMRALEWALAFPARVRRAVVIACGAAATAEQIALYATQLAMIRADPNWRGGDYHDRPPGAGPHVGLGLARQMGQVSYRSERELAHRFGNAVQADGRYAAASYVEHHGAKLAHRFDAGSYLTLTAAMMSQDAGRGRGGVPAALRACPVPVTVAGIDSDRLYPPRLQAELARHLGTELRLVPSASGHDGFLLETAAVGRVVRDALAPAATC</sequence>
<keyword evidence="7" id="KW-1185">Reference proteome</keyword>
<gene>
    <name evidence="2" type="primary">metXA</name>
    <name evidence="6" type="ORF">BBK14_17175</name>
</gene>
<dbReference type="PIRSF" id="PIRSF000443">
    <property type="entry name" value="Homoser_Ac_trans"/>
    <property type="match status" value="1"/>
</dbReference>
<comment type="catalytic activity">
    <reaction evidence="2">
        <text>L-homoserine + acetyl-CoA = O-acetyl-L-homoserine + CoA</text>
        <dbReference type="Rhea" id="RHEA:13701"/>
        <dbReference type="ChEBI" id="CHEBI:57287"/>
        <dbReference type="ChEBI" id="CHEBI:57288"/>
        <dbReference type="ChEBI" id="CHEBI:57476"/>
        <dbReference type="ChEBI" id="CHEBI:57716"/>
        <dbReference type="EC" id="2.3.1.31"/>
    </reaction>
</comment>
<organism evidence="6 7">
    <name type="scientific">Parafrankia soli</name>
    <dbReference type="NCBI Taxonomy" id="2599596"/>
    <lineage>
        <taxon>Bacteria</taxon>
        <taxon>Bacillati</taxon>
        <taxon>Actinomycetota</taxon>
        <taxon>Actinomycetes</taxon>
        <taxon>Frankiales</taxon>
        <taxon>Frankiaceae</taxon>
        <taxon>Parafrankia</taxon>
    </lineage>
</organism>
<dbReference type="Gene3D" id="3.40.50.1820">
    <property type="entry name" value="alpha/beta hydrolase"/>
    <property type="match status" value="1"/>
</dbReference>
<feature type="active site" description="Nucleophile" evidence="2 3">
    <location>
        <position position="198"/>
    </location>
</feature>
<evidence type="ECO:0000256" key="3">
    <source>
        <dbReference type="PIRSR" id="PIRSR000443-1"/>
    </source>
</evidence>
<proteinExistence type="inferred from homology"/>
<feature type="active site" evidence="2 3">
    <location>
        <position position="385"/>
    </location>
</feature>
<dbReference type="OrthoDB" id="9800754at2"/>
<feature type="domain" description="AB hydrolase-1" evidence="5">
    <location>
        <begin position="93"/>
        <end position="391"/>
    </location>
</feature>
<reference evidence="7" key="1">
    <citation type="submission" date="2016-07" db="EMBL/GenBank/DDBJ databases">
        <title>Frankia sp. NRRL B-16219 Genome sequencing.</title>
        <authorList>
            <person name="Ghodhbane-Gtari F."/>
            <person name="Swanson E."/>
            <person name="Gueddou A."/>
            <person name="Louati M."/>
            <person name="Nouioui I."/>
            <person name="Hezbri K."/>
            <person name="Abebe-Akele F."/>
            <person name="Simpson S."/>
            <person name="Morris K."/>
            <person name="Thomas K."/>
            <person name="Gtari M."/>
            <person name="Tisa L.S."/>
        </authorList>
    </citation>
    <scope>NUCLEOTIDE SEQUENCE [LARGE SCALE GENOMIC DNA]</scope>
    <source>
        <strain evidence="7">NRRL B-16219</strain>
    </source>
</reference>
<dbReference type="EC" id="2.3.1.31" evidence="2"/>
<keyword evidence="2" id="KW-0012">Acyltransferase</keyword>
<evidence type="ECO:0000259" key="5">
    <source>
        <dbReference type="Pfam" id="PF00561"/>
    </source>
</evidence>
<comment type="similarity">
    <text evidence="2">Belongs to the AB hydrolase superfamily. MetX family.</text>
</comment>
<dbReference type="NCBIfam" id="TIGR01392">
    <property type="entry name" value="homoserO_Ac_trn"/>
    <property type="match status" value="1"/>
</dbReference>
<dbReference type="HAMAP" id="MF_00296">
    <property type="entry name" value="MetX_acyltransf"/>
    <property type="match status" value="1"/>
</dbReference>
<comment type="caution">
    <text evidence="6">The sequence shown here is derived from an EMBL/GenBank/DDBJ whole genome shotgun (WGS) entry which is preliminary data.</text>
</comment>
<dbReference type="PANTHER" id="PTHR32268">
    <property type="entry name" value="HOMOSERINE O-ACETYLTRANSFERASE"/>
    <property type="match status" value="1"/>
</dbReference>
<comment type="subcellular location">
    <subcellularLocation>
        <location evidence="2">Cytoplasm</location>
    </subcellularLocation>
</comment>
<comment type="pathway">
    <text evidence="2">Amino-acid biosynthesis; L-methionine biosynthesis via de novo pathway; O-acetyl-L-homoserine from L-homoserine: step 1/1.</text>
</comment>